<dbReference type="Proteomes" id="UP000887579">
    <property type="component" value="Unplaced"/>
</dbReference>
<reference evidence="2" key="1">
    <citation type="submission" date="2022-11" db="UniProtKB">
        <authorList>
            <consortium name="WormBaseParasite"/>
        </authorList>
    </citation>
    <scope>IDENTIFICATION</scope>
</reference>
<protein>
    <submittedName>
        <fullName evidence="2">BTB domain-containing protein</fullName>
    </submittedName>
</protein>
<dbReference type="WBParaSite" id="ES5_v2.g25488.t1">
    <property type="protein sequence ID" value="ES5_v2.g25488.t1"/>
    <property type="gene ID" value="ES5_v2.g25488"/>
</dbReference>
<sequence length="319" mass="37724">MSATEEEEKVEINVKFPIAIEWAINEDNLCEAERPETKHYKFPGFPSFNYSMCFYGAEEVFFELQFQSPCQEYQMDLDLNFTINDEEPKKISEKVNSSEGFSEINLWKDLFAVLLDKVKDDEITLRCNGTINFESFEKKYEICLPGYADFDRAKADFIIAHKSVLQKHSKVFAAMFENGWKETIEGRVAIPDFPFKIVESVIELCHGNDIENDFDKHEYILLFLFVDKYDMEEIREFIKQNVLLAPNNICKYANWFYEQNCAELVNYCIDRLIEFFQYSYPVKDMDILNNEIKLQFFNQASISQVMKKEFQTVYDKNKN</sequence>
<organism evidence="1 2">
    <name type="scientific">Panagrolaimus sp. ES5</name>
    <dbReference type="NCBI Taxonomy" id="591445"/>
    <lineage>
        <taxon>Eukaryota</taxon>
        <taxon>Metazoa</taxon>
        <taxon>Ecdysozoa</taxon>
        <taxon>Nematoda</taxon>
        <taxon>Chromadorea</taxon>
        <taxon>Rhabditida</taxon>
        <taxon>Tylenchina</taxon>
        <taxon>Panagrolaimomorpha</taxon>
        <taxon>Panagrolaimoidea</taxon>
        <taxon>Panagrolaimidae</taxon>
        <taxon>Panagrolaimus</taxon>
    </lineage>
</organism>
<accession>A0AC34G796</accession>
<proteinExistence type="predicted"/>
<evidence type="ECO:0000313" key="1">
    <source>
        <dbReference type="Proteomes" id="UP000887579"/>
    </source>
</evidence>
<name>A0AC34G796_9BILA</name>
<evidence type="ECO:0000313" key="2">
    <source>
        <dbReference type="WBParaSite" id="ES5_v2.g25488.t1"/>
    </source>
</evidence>